<sequence>MKRELLENVKVQPYTSGDAIDREGYLSAVLGVSLGAATGTPTGITVKVTFTECDTEGGSYTPVADKLVVPGKTTDDTGAVTIEADPTGSELHNIDIDLVGCKQFIKATVAVECTGGSSPSCTATCAIALGDKNVQPV</sequence>
<dbReference type="Proteomes" id="UP000196386">
    <property type="component" value="Unassembled WGS sequence"/>
</dbReference>
<dbReference type="RefSeq" id="WP_087301533.1">
    <property type="nucleotide sequence ID" value="NZ_NFKP01000013.1"/>
</dbReference>
<gene>
    <name evidence="1" type="ORF">B5F11_11025</name>
</gene>
<dbReference type="AlphaFoldDB" id="A0A1Y4N126"/>
<dbReference type="EMBL" id="NFKP01000013">
    <property type="protein sequence ID" value="OUP68880.1"/>
    <property type="molecule type" value="Genomic_DNA"/>
</dbReference>
<reference evidence="2" key="1">
    <citation type="submission" date="2017-04" db="EMBL/GenBank/DDBJ databases">
        <title>Function of individual gut microbiota members based on whole genome sequencing of pure cultures obtained from chicken caecum.</title>
        <authorList>
            <person name="Medvecky M."/>
            <person name="Cejkova D."/>
            <person name="Polansky O."/>
            <person name="Karasova D."/>
            <person name="Kubasova T."/>
            <person name="Cizek A."/>
            <person name="Rychlik I."/>
        </authorList>
    </citation>
    <scope>NUCLEOTIDE SEQUENCE [LARGE SCALE GENOMIC DNA]</scope>
    <source>
        <strain evidence="2">An175</strain>
    </source>
</reference>
<accession>A0A1Y4N126</accession>
<name>A0A1Y4N126_9FIRM</name>
<evidence type="ECO:0000313" key="2">
    <source>
        <dbReference type="Proteomes" id="UP000196386"/>
    </source>
</evidence>
<evidence type="ECO:0000313" key="1">
    <source>
        <dbReference type="EMBL" id="OUP68880.1"/>
    </source>
</evidence>
<comment type="caution">
    <text evidence="1">The sequence shown here is derived from an EMBL/GenBank/DDBJ whole genome shotgun (WGS) entry which is preliminary data.</text>
</comment>
<organism evidence="1 2">
    <name type="scientific">Anaerotruncus colihominis</name>
    <dbReference type="NCBI Taxonomy" id="169435"/>
    <lineage>
        <taxon>Bacteria</taxon>
        <taxon>Bacillati</taxon>
        <taxon>Bacillota</taxon>
        <taxon>Clostridia</taxon>
        <taxon>Eubacteriales</taxon>
        <taxon>Oscillospiraceae</taxon>
        <taxon>Anaerotruncus</taxon>
    </lineage>
</organism>
<proteinExistence type="predicted"/>
<protein>
    <submittedName>
        <fullName evidence="1">Uncharacterized protein</fullName>
    </submittedName>
</protein>